<dbReference type="PRINTS" id="PR00344">
    <property type="entry name" value="BCTRLSENSOR"/>
</dbReference>
<keyword evidence="18" id="KW-1185">Reference proteome</keyword>
<comment type="catalytic activity">
    <reaction evidence="1">
        <text>ATP + protein L-histidine = ADP + protein N-phospho-L-histidine.</text>
        <dbReference type="EC" id="2.7.13.3"/>
    </reaction>
</comment>
<keyword evidence="11 14" id="KW-1133">Transmembrane helix</keyword>
<dbReference type="CDD" id="cd06225">
    <property type="entry name" value="HAMP"/>
    <property type="match status" value="1"/>
</dbReference>
<keyword evidence="8" id="KW-0547">Nucleotide-binding</keyword>
<evidence type="ECO:0000256" key="11">
    <source>
        <dbReference type="ARBA" id="ARBA00022989"/>
    </source>
</evidence>
<dbReference type="GO" id="GO:0005886">
    <property type="term" value="C:plasma membrane"/>
    <property type="evidence" value="ECO:0007669"/>
    <property type="project" value="UniProtKB-SubCell"/>
</dbReference>
<dbReference type="Gene3D" id="6.10.340.10">
    <property type="match status" value="1"/>
</dbReference>
<dbReference type="SMART" id="SM00387">
    <property type="entry name" value="HATPase_c"/>
    <property type="match status" value="1"/>
</dbReference>
<dbReference type="SMART" id="SM00304">
    <property type="entry name" value="HAMP"/>
    <property type="match status" value="1"/>
</dbReference>
<dbReference type="InterPro" id="IPR003594">
    <property type="entry name" value="HATPase_dom"/>
</dbReference>
<feature type="domain" description="Histidine kinase" evidence="15">
    <location>
        <begin position="251"/>
        <end position="469"/>
    </location>
</feature>
<evidence type="ECO:0000256" key="7">
    <source>
        <dbReference type="ARBA" id="ARBA00022692"/>
    </source>
</evidence>
<feature type="transmembrane region" description="Helical" evidence="14">
    <location>
        <begin position="12"/>
        <end position="32"/>
    </location>
</feature>
<dbReference type="PANTHER" id="PTHR45528">
    <property type="entry name" value="SENSOR HISTIDINE KINASE CPXA"/>
    <property type="match status" value="1"/>
</dbReference>
<sequence length="469" mass="53029">MIRSIFGKLMIRFTGLILLILFILSISLTYFFEDYYFQTKEKEFINVGQKIAAIAGQSVLRGSLYYTAVMTQLQRSAQLIDEHIWIADRQGMIQAATAGERWLGVKLDREAVTQVLNGKIIAIRGAFKYFEEPILMVAVPIEVNNQVLGAVFVYNTIAGISGTIQKLRQLLITIGLAVLVLAIFLSYQFSRSISDPLRKISSAAIEMADGNYDVQLEVDRQDEIGQLAANFNFLCQKLRDHLRLQREFVGNVSHELKTPLTSIRGYVKALRDGIFEDEDSPEEYCNIIMNEVDRMNRLVTELLDLSKIESGIIKFKKMAFELEEVIRKTVSNLVPIIEKGRYKIEVELASNLKKAWGDPDRIGQVLINLVRNAIKHSEPGSTIWIRANMEDEMIKVEVEDEGCGIPAEELDHIWNRFYKVDKARTRGEEEGTGLGLAIVKEIIERHGGKVDVKSEVGKGSVFSFTIKSV</sequence>
<evidence type="ECO:0000256" key="5">
    <source>
        <dbReference type="ARBA" id="ARBA00022553"/>
    </source>
</evidence>
<evidence type="ECO:0000256" key="12">
    <source>
        <dbReference type="ARBA" id="ARBA00023012"/>
    </source>
</evidence>
<comment type="subcellular location">
    <subcellularLocation>
        <location evidence="2">Cell membrane</location>
        <topology evidence="2">Multi-pass membrane protein</topology>
    </subcellularLocation>
</comment>
<dbReference type="SUPFAM" id="SSF103190">
    <property type="entry name" value="Sensory domain-like"/>
    <property type="match status" value="1"/>
</dbReference>
<dbReference type="GO" id="GO:0005524">
    <property type="term" value="F:ATP binding"/>
    <property type="evidence" value="ECO:0007669"/>
    <property type="project" value="UniProtKB-KW"/>
</dbReference>
<evidence type="ECO:0000313" key="18">
    <source>
        <dbReference type="Proteomes" id="UP000267250"/>
    </source>
</evidence>
<feature type="domain" description="HAMP" evidence="16">
    <location>
        <begin position="191"/>
        <end position="243"/>
    </location>
</feature>
<dbReference type="KEGG" id="aft:BBF96_12950"/>
<dbReference type="AlphaFoldDB" id="A0A3Q9HRT8"/>
<dbReference type="Pfam" id="PF00512">
    <property type="entry name" value="HisKA"/>
    <property type="match status" value="1"/>
</dbReference>
<dbReference type="GO" id="GO:0000155">
    <property type="term" value="F:phosphorelay sensor kinase activity"/>
    <property type="evidence" value="ECO:0007669"/>
    <property type="project" value="InterPro"/>
</dbReference>
<evidence type="ECO:0000256" key="14">
    <source>
        <dbReference type="SAM" id="Phobius"/>
    </source>
</evidence>
<keyword evidence="6" id="KW-0808">Transferase</keyword>
<evidence type="ECO:0000256" key="3">
    <source>
        <dbReference type="ARBA" id="ARBA00012438"/>
    </source>
</evidence>
<dbReference type="InterPro" id="IPR029151">
    <property type="entry name" value="Sensor-like_sf"/>
</dbReference>
<dbReference type="CDD" id="cd00082">
    <property type="entry name" value="HisKA"/>
    <property type="match status" value="1"/>
</dbReference>
<dbReference type="CDD" id="cd00075">
    <property type="entry name" value="HATPase"/>
    <property type="match status" value="1"/>
</dbReference>
<dbReference type="OrthoDB" id="9813151at2"/>
<dbReference type="Gene3D" id="1.10.287.130">
    <property type="match status" value="1"/>
</dbReference>
<dbReference type="PROSITE" id="PS50109">
    <property type="entry name" value="HIS_KIN"/>
    <property type="match status" value="1"/>
</dbReference>
<evidence type="ECO:0000256" key="9">
    <source>
        <dbReference type="ARBA" id="ARBA00022777"/>
    </source>
</evidence>
<evidence type="ECO:0000256" key="13">
    <source>
        <dbReference type="ARBA" id="ARBA00023136"/>
    </source>
</evidence>
<dbReference type="Pfam" id="PF02518">
    <property type="entry name" value="HATPase_c"/>
    <property type="match status" value="1"/>
</dbReference>
<evidence type="ECO:0000256" key="8">
    <source>
        <dbReference type="ARBA" id="ARBA00022741"/>
    </source>
</evidence>
<dbReference type="SMART" id="SM00388">
    <property type="entry name" value="HisKA"/>
    <property type="match status" value="1"/>
</dbReference>
<feature type="transmembrane region" description="Helical" evidence="14">
    <location>
        <begin position="170"/>
        <end position="189"/>
    </location>
</feature>
<evidence type="ECO:0000256" key="1">
    <source>
        <dbReference type="ARBA" id="ARBA00000085"/>
    </source>
</evidence>
<evidence type="ECO:0000256" key="2">
    <source>
        <dbReference type="ARBA" id="ARBA00004651"/>
    </source>
</evidence>
<keyword evidence="13 14" id="KW-0472">Membrane</keyword>
<evidence type="ECO:0000259" key="15">
    <source>
        <dbReference type="PROSITE" id="PS50109"/>
    </source>
</evidence>
<dbReference type="Proteomes" id="UP000267250">
    <property type="component" value="Chromosome"/>
</dbReference>
<proteinExistence type="predicted"/>
<protein>
    <recommendedName>
        <fullName evidence="3">histidine kinase</fullName>
        <ecNumber evidence="3">2.7.13.3</ecNumber>
    </recommendedName>
</protein>
<dbReference type="PANTHER" id="PTHR45528:SF1">
    <property type="entry name" value="SENSOR HISTIDINE KINASE CPXA"/>
    <property type="match status" value="1"/>
</dbReference>
<dbReference type="InterPro" id="IPR003660">
    <property type="entry name" value="HAMP_dom"/>
</dbReference>
<dbReference type="InterPro" id="IPR005467">
    <property type="entry name" value="His_kinase_dom"/>
</dbReference>
<evidence type="ECO:0000256" key="10">
    <source>
        <dbReference type="ARBA" id="ARBA00022840"/>
    </source>
</evidence>
<dbReference type="SUPFAM" id="SSF55874">
    <property type="entry name" value="ATPase domain of HSP90 chaperone/DNA topoisomerase II/histidine kinase"/>
    <property type="match status" value="1"/>
</dbReference>
<dbReference type="PROSITE" id="PS50885">
    <property type="entry name" value="HAMP"/>
    <property type="match status" value="1"/>
</dbReference>
<dbReference type="RefSeq" id="WP_127017581.1">
    <property type="nucleotide sequence ID" value="NZ_CP016379.1"/>
</dbReference>
<dbReference type="EC" id="2.7.13.3" evidence="3"/>
<gene>
    <name evidence="17" type="ORF">BBF96_12950</name>
</gene>
<dbReference type="Pfam" id="PF00672">
    <property type="entry name" value="HAMP"/>
    <property type="match status" value="1"/>
</dbReference>
<evidence type="ECO:0000313" key="17">
    <source>
        <dbReference type="EMBL" id="AZR74225.1"/>
    </source>
</evidence>
<dbReference type="SUPFAM" id="SSF47384">
    <property type="entry name" value="Homodimeric domain of signal transducing histidine kinase"/>
    <property type="match status" value="1"/>
</dbReference>
<keyword evidence="7 14" id="KW-0812">Transmembrane</keyword>
<dbReference type="InterPro" id="IPR036890">
    <property type="entry name" value="HATPase_C_sf"/>
</dbReference>
<evidence type="ECO:0000256" key="4">
    <source>
        <dbReference type="ARBA" id="ARBA00022475"/>
    </source>
</evidence>
<evidence type="ECO:0000256" key="6">
    <source>
        <dbReference type="ARBA" id="ARBA00022679"/>
    </source>
</evidence>
<organism evidence="17 18">
    <name type="scientific">Anoxybacter fermentans</name>
    <dbReference type="NCBI Taxonomy" id="1323375"/>
    <lineage>
        <taxon>Bacteria</taxon>
        <taxon>Bacillati</taxon>
        <taxon>Bacillota</taxon>
        <taxon>Clostridia</taxon>
        <taxon>Halanaerobiales</taxon>
        <taxon>Anoxybacter</taxon>
    </lineage>
</organism>
<keyword evidence="12" id="KW-0902">Two-component regulatory system</keyword>
<dbReference type="FunFam" id="3.30.565.10:FF:000006">
    <property type="entry name" value="Sensor histidine kinase WalK"/>
    <property type="match status" value="1"/>
</dbReference>
<dbReference type="SUPFAM" id="SSF158472">
    <property type="entry name" value="HAMP domain-like"/>
    <property type="match status" value="1"/>
</dbReference>
<keyword evidence="9" id="KW-0418">Kinase</keyword>
<dbReference type="InterPro" id="IPR003661">
    <property type="entry name" value="HisK_dim/P_dom"/>
</dbReference>
<evidence type="ECO:0000259" key="16">
    <source>
        <dbReference type="PROSITE" id="PS50885"/>
    </source>
</evidence>
<dbReference type="InterPro" id="IPR036097">
    <property type="entry name" value="HisK_dim/P_sf"/>
</dbReference>
<accession>A0A3Q9HRT8</accession>
<dbReference type="EMBL" id="CP016379">
    <property type="protein sequence ID" value="AZR74225.1"/>
    <property type="molecule type" value="Genomic_DNA"/>
</dbReference>
<dbReference type="InterPro" id="IPR004358">
    <property type="entry name" value="Sig_transdc_His_kin-like_C"/>
</dbReference>
<reference evidence="17 18" key="1">
    <citation type="submission" date="2016-07" db="EMBL/GenBank/DDBJ databases">
        <title>Genome and transcriptome analysis of iron-reducing fermentative bacteria Anoxybacter fermentans.</title>
        <authorList>
            <person name="Zeng X."/>
            <person name="Shao Z."/>
        </authorList>
    </citation>
    <scope>NUCLEOTIDE SEQUENCE [LARGE SCALE GENOMIC DNA]</scope>
    <source>
        <strain evidence="17 18">DY22613</strain>
    </source>
</reference>
<name>A0A3Q9HRT8_9FIRM</name>
<keyword evidence="5" id="KW-0597">Phosphoprotein</keyword>
<dbReference type="InterPro" id="IPR050398">
    <property type="entry name" value="HssS/ArlS-like"/>
</dbReference>
<dbReference type="FunFam" id="1.10.287.130:FF:000001">
    <property type="entry name" value="Two-component sensor histidine kinase"/>
    <property type="match status" value="1"/>
</dbReference>
<dbReference type="Gene3D" id="3.30.565.10">
    <property type="entry name" value="Histidine kinase-like ATPase, C-terminal domain"/>
    <property type="match status" value="1"/>
</dbReference>
<keyword evidence="4" id="KW-1003">Cell membrane</keyword>
<keyword evidence="10" id="KW-0067">ATP-binding</keyword>